<evidence type="ECO:0000313" key="3">
    <source>
        <dbReference type="Proteomes" id="UP000636960"/>
    </source>
</evidence>
<evidence type="ECO:0000313" key="2">
    <source>
        <dbReference type="EMBL" id="GIE95702.1"/>
    </source>
</evidence>
<keyword evidence="1" id="KW-0732">Signal</keyword>
<reference evidence="2" key="1">
    <citation type="submission" date="2021-01" db="EMBL/GenBank/DDBJ databases">
        <title>Whole genome shotgun sequence of Actinoplanes rishiriensis NBRC 108556.</title>
        <authorList>
            <person name="Komaki H."/>
            <person name="Tamura T."/>
        </authorList>
    </citation>
    <scope>NUCLEOTIDE SEQUENCE</scope>
    <source>
        <strain evidence="2">NBRC 108556</strain>
    </source>
</reference>
<proteinExistence type="predicted"/>
<sequence length="273" mass="29015">MRVKLLRGLTAGALVIAVAVAGAARPAAAKAPPPARGDVSIMAFDWVSAIVAVASAALNSGGGSSSGLDAAVREIIAAVEASERNILDQIDRLASAEVKACARTHTIEFSDLDNMSRTVLQLWAQSATSCAAQATAFVEAVQTKAHVDAIGFAVAQIFAIAIAARARAGLINGIDLLVRDQIRSYETLVVKLQPACDEQRWTEYDDRGRPVLTEIHYTCTAYNGDVGHDYEAYHLGRMIHGPLNRAAVDADATRNTSRRIAMDALPQLRTLPV</sequence>
<protein>
    <recommendedName>
        <fullName evidence="4">Lipoprotein</fullName>
    </recommendedName>
</protein>
<accession>A0A919JY71</accession>
<gene>
    <name evidence="2" type="ORF">Ari01nite_31670</name>
</gene>
<organism evidence="2 3">
    <name type="scientific">Paractinoplanes rishiriensis</name>
    <dbReference type="NCBI Taxonomy" id="1050105"/>
    <lineage>
        <taxon>Bacteria</taxon>
        <taxon>Bacillati</taxon>
        <taxon>Actinomycetota</taxon>
        <taxon>Actinomycetes</taxon>
        <taxon>Micromonosporales</taxon>
        <taxon>Micromonosporaceae</taxon>
        <taxon>Paractinoplanes</taxon>
    </lineage>
</organism>
<keyword evidence="3" id="KW-1185">Reference proteome</keyword>
<evidence type="ECO:0008006" key="4">
    <source>
        <dbReference type="Google" id="ProtNLM"/>
    </source>
</evidence>
<name>A0A919JY71_9ACTN</name>
<feature type="chain" id="PRO_5039519190" description="Lipoprotein" evidence="1">
    <location>
        <begin position="24"/>
        <end position="273"/>
    </location>
</feature>
<comment type="caution">
    <text evidence="2">The sequence shown here is derived from an EMBL/GenBank/DDBJ whole genome shotgun (WGS) entry which is preliminary data.</text>
</comment>
<dbReference type="EMBL" id="BOMV01000034">
    <property type="protein sequence ID" value="GIE95702.1"/>
    <property type="molecule type" value="Genomic_DNA"/>
</dbReference>
<feature type="signal peptide" evidence="1">
    <location>
        <begin position="1"/>
        <end position="23"/>
    </location>
</feature>
<evidence type="ECO:0000256" key="1">
    <source>
        <dbReference type="SAM" id="SignalP"/>
    </source>
</evidence>
<dbReference type="RefSeq" id="WP_203781987.1">
    <property type="nucleotide sequence ID" value="NZ_BOMV01000034.1"/>
</dbReference>
<dbReference type="Proteomes" id="UP000636960">
    <property type="component" value="Unassembled WGS sequence"/>
</dbReference>
<dbReference type="AlphaFoldDB" id="A0A919JY71"/>